<protein>
    <recommendedName>
        <fullName evidence="1">Mutator-like transposase domain-containing protein</fullName>
    </recommendedName>
</protein>
<dbReference type="Pfam" id="PF20700">
    <property type="entry name" value="Mutator"/>
    <property type="match status" value="1"/>
</dbReference>
<accession>A0ABD0JJB0</accession>
<dbReference type="EMBL" id="JACVVK020000420">
    <property type="protein sequence ID" value="KAK7474944.1"/>
    <property type="molecule type" value="Genomic_DNA"/>
</dbReference>
<proteinExistence type="predicted"/>
<evidence type="ECO:0000313" key="3">
    <source>
        <dbReference type="Proteomes" id="UP001519460"/>
    </source>
</evidence>
<dbReference type="AlphaFoldDB" id="A0ABD0JJB0"/>
<evidence type="ECO:0000259" key="1">
    <source>
        <dbReference type="Pfam" id="PF20700"/>
    </source>
</evidence>
<keyword evidence="3" id="KW-1185">Reference proteome</keyword>
<dbReference type="InterPro" id="IPR049012">
    <property type="entry name" value="Mutator_transp_dom"/>
</dbReference>
<gene>
    <name evidence="2" type="ORF">BaRGS_00033831</name>
</gene>
<sequence>MKKTIHKAATSVQKISTKSAATAEYDQADQIEDDDKGNIHVSGDGTWMTVGHSSNVGVVATIGMKTGKVLDTQAKSKLCKSCEYWEKQDPHSERYRMWQQEACAVEFTCCRPLLGLSHAHDTLF</sequence>
<name>A0ABD0JJB0_9CAEN</name>
<organism evidence="2 3">
    <name type="scientific">Batillaria attramentaria</name>
    <dbReference type="NCBI Taxonomy" id="370345"/>
    <lineage>
        <taxon>Eukaryota</taxon>
        <taxon>Metazoa</taxon>
        <taxon>Spiralia</taxon>
        <taxon>Lophotrochozoa</taxon>
        <taxon>Mollusca</taxon>
        <taxon>Gastropoda</taxon>
        <taxon>Caenogastropoda</taxon>
        <taxon>Sorbeoconcha</taxon>
        <taxon>Cerithioidea</taxon>
        <taxon>Batillariidae</taxon>
        <taxon>Batillaria</taxon>
    </lineage>
</organism>
<dbReference type="Proteomes" id="UP001519460">
    <property type="component" value="Unassembled WGS sequence"/>
</dbReference>
<feature type="domain" description="Mutator-like transposase" evidence="1">
    <location>
        <begin position="2"/>
        <end position="106"/>
    </location>
</feature>
<evidence type="ECO:0000313" key="2">
    <source>
        <dbReference type="EMBL" id="KAK7474944.1"/>
    </source>
</evidence>
<reference evidence="2 3" key="1">
    <citation type="journal article" date="2023" name="Sci. Data">
        <title>Genome assembly of the Korean intertidal mud-creeper Batillaria attramentaria.</title>
        <authorList>
            <person name="Patra A.K."/>
            <person name="Ho P.T."/>
            <person name="Jun S."/>
            <person name="Lee S.J."/>
            <person name="Kim Y."/>
            <person name="Won Y.J."/>
        </authorList>
    </citation>
    <scope>NUCLEOTIDE SEQUENCE [LARGE SCALE GENOMIC DNA]</scope>
    <source>
        <strain evidence="2">Wonlab-2016</strain>
    </source>
</reference>
<comment type="caution">
    <text evidence="2">The sequence shown here is derived from an EMBL/GenBank/DDBJ whole genome shotgun (WGS) entry which is preliminary data.</text>
</comment>